<feature type="domain" description="Flavodoxin-like" evidence="3">
    <location>
        <begin position="7"/>
        <end position="195"/>
    </location>
</feature>
<gene>
    <name evidence="4" type="ORF">EHS24_007916</name>
</gene>
<dbReference type="InterPro" id="IPR005025">
    <property type="entry name" value="FMN_Rdtase-like_dom"/>
</dbReference>
<dbReference type="NCBIfam" id="NF002999">
    <property type="entry name" value="PRK03767.1"/>
    <property type="match status" value="1"/>
</dbReference>
<evidence type="ECO:0000313" key="4">
    <source>
        <dbReference type="EMBL" id="RSH81725.1"/>
    </source>
</evidence>
<dbReference type="RefSeq" id="XP_028476180.1">
    <property type="nucleotide sequence ID" value="XM_028623247.1"/>
</dbReference>
<evidence type="ECO:0000259" key="3">
    <source>
        <dbReference type="PROSITE" id="PS50902"/>
    </source>
</evidence>
<keyword evidence="5" id="KW-1185">Reference proteome</keyword>
<dbReference type="Proteomes" id="UP000279236">
    <property type="component" value="Unassembled WGS sequence"/>
</dbReference>
<dbReference type="GO" id="GO:0003955">
    <property type="term" value="F:NAD(P)H dehydrogenase (quinone) activity"/>
    <property type="evidence" value="ECO:0007669"/>
    <property type="project" value="InterPro"/>
</dbReference>
<dbReference type="Gene3D" id="3.40.50.360">
    <property type="match status" value="1"/>
</dbReference>
<feature type="compositionally biased region" description="Low complexity" evidence="2">
    <location>
        <begin position="260"/>
        <end position="311"/>
    </location>
</feature>
<dbReference type="PROSITE" id="PS50902">
    <property type="entry name" value="FLAVODOXIN_LIKE"/>
    <property type="match status" value="1"/>
</dbReference>
<dbReference type="InterPro" id="IPR029039">
    <property type="entry name" value="Flavoprotein-like_sf"/>
</dbReference>
<dbReference type="AlphaFoldDB" id="A0A427XSC7"/>
<dbReference type="STRING" id="105984.A0A427XSC7"/>
<dbReference type="GeneID" id="39592459"/>
<dbReference type="Pfam" id="PF03358">
    <property type="entry name" value="FMN_red"/>
    <property type="match status" value="1"/>
</dbReference>
<sequence length="324" mass="32390">MVSKPVIGVIFYSTYGHVSALAEQVIAGVEAAGAIAKPFQIAETLTEEILAKMHAGASLKPKYPLITPAALAELDGFLLGSPTRYGRLPAQVSAFFDQTGGLWASGGLVGKFASTFTSTASQHGGQETTHLTTIPFFAHHGIIYVPIGYTQAYLTDLETIHGGSAYGASTVAAADGSRQPQAGELALAKYQGEYFAKVVAQSVRGRQLIAEDAAGTTAAVAGTAAAGTAAAAAGTTAAARNAPEPAVSGEKEGYKVDPSPGQAADAVGGAAAPTDAQPATTTTTTPATATVAGADKAAAAHPTAPPAQAKKGGLFSCCSGNNID</sequence>
<comment type="similarity">
    <text evidence="1">Belongs to the WrbA family.</text>
</comment>
<comment type="caution">
    <text evidence="4">The sequence shown here is derived from an EMBL/GenBank/DDBJ whole genome shotgun (WGS) entry which is preliminary data.</text>
</comment>
<dbReference type="GO" id="GO:0016020">
    <property type="term" value="C:membrane"/>
    <property type="evidence" value="ECO:0007669"/>
    <property type="project" value="TreeGrafter"/>
</dbReference>
<protein>
    <recommendedName>
        <fullName evidence="3">Flavodoxin-like domain-containing protein</fullName>
    </recommendedName>
</protein>
<dbReference type="PANTHER" id="PTHR30546">
    <property type="entry name" value="FLAVODOXIN-RELATED PROTEIN WRBA-RELATED"/>
    <property type="match status" value="1"/>
</dbReference>
<dbReference type="EMBL" id="RSCE01000006">
    <property type="protein sequence ID" value="RSH81725.1"/>
    <property type="molecule type" value="Genomic_DNA"/>
</dbReference>
<dbReference type="InterPro" id="IPR010089">
    <property type="entry name" value="Flavoprotein_WrbA-like"/>
</dbReference>
<evidence type="ECO:0000256" key="2">
    <source>
        <dbReference type="SAM" id="MobiDB-lite"/>
    </source>
</evidence>
<proteinExistence type="inferred from homology"/>
<dbReference type="InterPro" id="IPR008254">
    <property type="entry name" value="Flavodoxin/NO_synth"/>
</dbReference>
<dbReference type="SUPFAM" id="SSF52218">
    <property type="entry name" value="Flavoproteins"/>
    <property type="match status" value="1"/>
</dbReference>
<dbReference type="GO" id="GO:0010181">
    <property type="term" value="F:FMN binding"/>
    <property type="evidence" value="ECO:0007669"/>
    <property type="project" value="InterPro"/>
</dbReference>
<reference evidence="4 5" key="1">
    <citation type="submission" date="2018-11" db="EMBL/GenBank/DDBJ databases">
        <title>Genome sequence of Apiotrichum porosum DSM 27194.</title>
        <authorList>
            <person name="Aliyu H."/>
            <person name="Gorte O."/>
            <person name="Ochsenreither K."/>
        </authorList>
    </citation>
    <scope>NUCLEOTIDE SEQUENCE [LARGE SCALE GENOMIC DNA]</scope>
    <source>
        <strain evidence="4 5">DSM 27194</strain>
    </source>
</reference>
<name>A0A427XSC7_9TREE</name>
<dbReference type="NCBIfam" id="TIGR01755">
    <property type="entry name" value="flav_wrbA"/>
    <property type="match status" value="1"/>
</dbReference>
<evidence type="ECO:0000313" key="5">
    <source>
        <dbReference type="Proteomes" id="UP000279236"/>
    </source>
</evidence>
<accession>A0A427XSC7</accession>
<feature type="region of interest" description="Disordered" evidence="2">
    <location>
        <begin position="235"/>
        <end position="315"/>
    </location>
</feature>
<dbReference type="FunFam" id="3.40.50.360:FF:000001">
    <property type="entry name" value="NAD(P)H dehydrogenase (Quinone) FQR1-like"/>
    <property type="match status" value="1"/>
</dbReference>
<dbReference type="PANTHER" id="PTHR30546:SF23">
    <property type="entry name" value="FLAVOPROTEIN-LIKE PROTEIN YCP4-RELATED"/>
    <property type="match status" value="1"/>
</dbReference>
<dbReference type="OrthoDB" id="504689at2759"/>
<organism evidence="4 5">
    <name type="scientific">Apiotrichum porosum</name>
    <dbReference type="NCBI Taxonomy" id="105984"/>
    <lineage>
        <taxon>Eukaryota</taxon>
        <taxon>Fungi</taxon>
        <taxon>Dikarya</taxon>
        <taxon>Basidiomycota</taxon>
        <taxon>Agaricomycotina</taxon>
        <taxon>Tremellomycetes</taxon>
        <taxon>Trichosporonales</taxon>
        <taxon>Trichosporonaceae</taxon>
        <taxon>Apiotrichum</taxon>
    </lineage>
</organism>
<evidence type="ECO:0000256" key="1">
    <source>
        <dbReference type="ARBA" id="ARBA00006961"/>
    </source>
</evidence>